<comment type="caution">
    <text evidence="1">The sequence shown here is derived from an EMBL/GenBank/DDBJ whole genome shotgun (WGS) entry which is preliminary data.</text>
</comment>
<name>A0A9P6XNU4_9FUNG</name>
<dbReference type="AlphaFoldDB" id="A0A9P6XNU4"/>
<gene>
    <name evidence="1" type="ORF">G6F50_018239</name>
</gene>
<dbReference type="EMBL" id="JAANIU010016525">
    <property type="protein sequence ID" value="KAG1528474.1"/>
    <property type="molecule type" value="Genomic_DNA"/>
</dbReference>
<evidence type="ECO:0000313" key="2">
    <source>
        <dbReference type="Proteomes" id="UP000740926"/>
    </source>
</evidence>
<evidence type="ECO:0000313" key="1">
    <source>
        <dbReference type="EMBL" id="KAG1528474.1"/>
    </source>
</evidence>
<dbReference type="Proteomes" id="UP000740926">
    <property type="component" value="Unassembled WGS sequence"/>
</dbReference>
<reference evidence="1 2" key="1">
    <citation type="journal article" date="2020" name="Microb. Genom.">
        <title>Genetic diversity of clinical and environmental Mucorales isolates obtained from an investigation of mucormycosis cases among solid organ transplant recipients.</title>
        <authorList>
            <person name="Nguyen M.H."/>
            <person name="Kaul D."/>
            <person name="Muto C."/>
            <person name="Cheng S.J."/>
            <person name="Richter R.A."/>
            <person name="Bruno V.M."/>
            <person name="Liu G."/>
            <person name="Beyhan S."/>
            <person name="Sundermann A.J."/>
            <person name="Mounaud S."/>
            <person name="Pasculle A.W."/>
            <person name="Nierman W.C."/>
            <person name="Driscoll E."/>
            <person name="Cumbie R."/>
            <person name="Clancy C.J."/>
            <person name="Dupont C.L."/>
        </authorList>
    </citation>
    <scope>NUCLEOTIDE SEQUENCE [LARGE SCALE GENOMIC DNA]</scope>
    <source>
        <strain evidence="1 2">GL24</strain>
    </source>
</reference>
<accession>A0A9P6XNU4</accession>
<sequence>MRGLAGADVLPQRGHDVAVARFRPQPRRPLVQLLANVGEGGAVEFRAVQRRAAVQVQVVALLAKHLEQL</sequence>
<organism evidence="1 2">
    <name type="scientific">Rhizopus delemar</name>
    <dbReference type="NCBI Taxonomy" id="936053"/>
    <lineage>
        <taxon>Eukaryota</taxon>
        <taxon>Fungi</taxon>
        <taxon>Fungi incertae sedis</taxon>
        <taxon>Mucoromycota</taxon>
        <taxon>Mucoromycotina</taxon>
        <taxon>Mucoromycetes</taxon>
        <taxon>Mucorales</taxon>
        <taxon>Mucorineae</taxon>
        <taxon>Rhizopodaceae</taxon>
        <taxon>Rhizopus</taxon>
    </lineage>
</organism>
<protein>
    <submittedName>
        <fullName evidence="1">Uncharacterized protein</fullName>
    </submittedName>
</protein>
<keyword evidence="2" id="KW-1185">Reference proteome</keyword>
<proteinExistence type="predicted"/>